<dbReference type="GO" id="GO:0048367">
    <property type="term" value="P:shoot system development"/>
    <property type="evidence" value="ECO:0007669"/>
    <property type="project" value="EnsemblPlants"/>
</dbReference>
<evidence type="ECO:0000256" key="4">
    <source>
        <dbReference type="ARBA" id="ARBA00022692"/>
    </source>
</evidence>
<dbReference type="InterPro" id="IPR052153">
    <property type="entry name" value="DVL/RTFL_small_peptides"/>
</dbReference>
<dbReference type="GO" id="GO:0005886">
    <property type="term" value="C:plasma membrane"/>
    <property type="evidence" value="ECO:0007669"/>
    <property type="project" value="UniProtKB-SubCell"/>
</dbReference>
<accession>A0A6I9UW05</accession>
<gene>
    <name evidence="9" type="primary">LOC105177738</name>
</gene>
<dbReference type="RefSeq" id="XP_011099284.1">
    <property type="nucleotide sequence ID" value="XM_011100982.2"/>
</dbReference>
<dbReference type="GO" id="GO:0008285">
    <property type="term" value="P:negative regulation of cell population proliferation"/>
    <property type="evidence" value="ECO:0007669"/>
    <property type="project" value="InterPro"/>
</dbReference>
<sequence>MEMKMGNAAASVERSKKRLSSRRLGRFLKEQRGRLYIMRRCVVMLLCWHD</sequence>
<evidence type="ECO:0000256" key="6">
    <source>
        <dbReference type="ARBA" id="ARBA00023136"/>
    </source>
</evidence>
<keyword evidence="3" id="KW-1003">Cell membrane</keyword>
<evidence type="ECO:0000256" key="2">
    <source>
        <dbReference type="ARBA" id="ARBA00022473"/>
    </source>
</evidence>
<dbReference type="GO" id="GO:0010114">
    <property type="term" value="P:response to red light"/>
    <property type="evidence" value="ECO:0007669"/>
    <property type="project" value="EnsemblPlants"/>
</dbReference>
<keyword evidence="5" id="KW-1133">Transmembrane helix</keyword>
<keyword evidence="4" id="KW-0812">Transmembrane</keyword>
<keyword evidence="6" id="KW-0472">Membrane</keyword>
<evidence type="ECO:0000256" key="1">
    <source>
        <dbReference type="ARBA" id="ARBA00004162"/>
    </source>
</evidence>
<evidence type="ECO:0000313" key="9">
    <source>
        <dbReference type="RefSeq" id="XP_011099284.1"/>
    </source>
</evidence>
<dbReference type="PANTHER" id="PTHR47855">
    <property type="entry name" value="OS01G0525701 PROTEIN"/>
    <property type="match status" value="1"/>
</dbReference>
<proteinExistence type="inferred from homology"/>
<dbReference type="GO" id="GO:0010218">
    <property type="term" value="P:response to far red light"/>
    <property type="evidence" value="ECO:0007669"/>
    <property type="project" value="EnsemblPlants"/>
</dbReference>
<evidence type="ECO:0000256" key="3">
    <source>
        <dbReference type="ARBA" id="ARBA00022475"/>
    </source>
</evidence>
<dbReference type="KEGG" id="sind:105177738"/>
<dbReference type="PANTHER" id="PTHR47855:SF6">
    <property type="entry name" value="ROTUNDIFOLIA LIKE 8"/>
    <property type="match status" value="1"/>
</dbReference>
<keyword evidence="8" id="KW-1185">Reference proteome</keyword>
<organism evidence="8 9">
    <name type="scientific">Sesamum indicum</name>
    <name type="common">Oriental sesame</name>
    <name type="synonym">Sesamum orientale</name>
    <dbReference type="NCBI Taxonomy" id="4182"/>
    <lineage>
        <taxon>Eukaryota</taxon>
        <taxon>Viridiplantae</taxon>
        <taxon>Streptophyta</taxon>
        <taxon>Embryophyta</taxon>
        <taxon>Tracheophyta</taxon>
        <taxon>Spermatophyta</taxon>
        <taxon>Magnoliopsida</taxon>
        <taxon>eudicotyledons</taxon>
        <taxon>Gunneridae</taxon>
        <taxon>Pentapetalae</taxon>
        <taxon>asterids</taxon>
        <taxon>lamiids</taxon>
        <taxon>Lamiales</taxon>
        <taxon>Pedaliaceae</taxon>
        <taxon>Sesamum</taxon>
    </lineage>
</organism>
<dbReference type="Proteomes" id="UP000504604">
    <property type="component" value="Linkage group LG15"/>
</dbReference>
<evidence type="ECO:0000313" key="8">
    <source>
        <dbReference type="Proteomes" id="UP000504604"/>
    </source>
</evidence>
<protein>
    <submittedName>
        <fullName evidence="9">Uncharacterized protein LOC105177738</fullName>
    </submittedName>
</protein>
<dbReference type="Pfam" id="PF08137">
    <property type="entry name" value="DVL"/>
    <property type="match status" value="1"/>
</dbReference>
<dbReference type="InParanoid" id="A0A6I9UW05"/>
<dbReference type="AlphaFoldDB" id="A0A6I9UW05"/>
<dbReference type="Gramene" id="SIN_1003743.t">
    <property type="protein sequence ID" value="SIN_1003743.t.cds1"/>
    <property type="gene ID" value="SIN_1003743"/>
</dbReference>
<reference evidence="9" key="1">
    <citation type="submission" date="2025-08" db="UniProtKB">
        <authorList>
            <consortium name="RefSeq"/>
        </authorList>
    </citation>
    <scope>IDENTIFICATION</scope>
</reference>
<dbReference type="GeneID" id="105177738"/>
<evidence type="ECO:0000256" key="7">
    <source>
        <dbReference type="ARBA" id="ARBA00024340"/>
    </source>
</evidence>
<comment type="subcellular location">
    <subcellularLocation>
        <location evidence="1">Cell membrane</location>
        <topology evidence="1">Single-pass membrane protein</topology>
    </subcellularLocation>
</comment>
<dbReference type="InterPro" id="IPR012552">
    <property type="entry name" value="DVL"/>
</dbReference>
<keyword evidence="2" id="KW-0217">Developmental protein</keyword>
<evidence type="ECO:0000256" key="5">
    <source>
        <dbReference type="ARBA" id="ARBA00022989"/>
    </source>
</evidence>
<name>A0A6I9UW05_SESIN</name>
<comment type="similarity">
    <text evidence="7">Belongs to the DVL/RTFL small polypeptides family.</text>
</comment>